<dbReference type="InterPro" id="IPR001789">
    <property type="entry name" value="Sig_transdc_resp-reg_receiver"/>
</dbReference>
<keyword evidence="2" id="KW-0238">DNA-binding</keyword>
<gene>
    <name evidence="6" type="ORF">ETU37_06790</name>
</gene>
<dbReference type="InterPro" id="IPR016032">
    <property type="entry name" value="Sig_transdc_resp-reg_C-effctor"/>
</dbReference>
<dbReference type="CDD" id="cd17535">
    <property type="entry name" value="REC_NarL-like"/>
    <property type="match status" value="1"/>
</dbReference>
<dbReference type="InterPro" id="IPR058245">
    <property type="entry name" value="NreC/VraR/RcsB-like_REC"/>
</dbReference>
<dbReference type="EMBL" id="SDPU01000020">
    <property type="protein sequence ID" value="RYU12685.1"/>
    <property type="molecule type" value="Genomic_DNA"/>
</dbReference>
<dbReference type="RefSeq" id="WP_129986504.1">
    <property type="nucleotide sequence ID" value="NZ_SDPU01000020.1"/>
</dbReference>
<dbReference type="PROSITE" id="PS50043">
    <property type="entry name" value="HTH_LUXR_2"/>
    <property type="match status" value="1"/>
</dbReference>
<dbReference type="SMART" id="SM00421">
    <property type="entry name" value="HTH_LUXR"/>
    <property type="match status" value="1"/>
</dbReference>
<dbReference type="SMART" id="SM00448">
    <property type="entry name" value="REC"/>
    <property type="match status" value="1"/>
</dbReference>
<comment type="caution">
    <text evidence="6">The sequence shown here is derived from an EMBL/GenBank/DDBJ whole genome shotgun (WGS) entry which is preliminary data.</text>
</comment>
<feature type="domain" description="Response regulatory" evidence="5">
    <location>
        <begin position="2"/>
        <end position="117"/>
    </location>
</feature>
<dbReference type="GO" id="GO:0003677">
    <property type="term" value="F:DNA binding"/>
    <property type="evidence" value="ECO:0007669"/>
    <property type="project" value="UniProtKB-KW"/>
</dbReference>
<dbReference type="PROSITE" id="PS50110">
    <property type="entry name" value="RESPONSE_REGULATORY"/>
    <property type="match status" value="1"/>
</dbReference>
<name>A0A4Q5J5E5_9ACTN</name>
<dbReference type="AlphaFoldDB" id="A0A4Q5J5E5"/>
<feature type="modified residue" description="4-aspartylphosphate" evidence="3">
    <location>
        <position position="52"/>
    </location>
</feature>
<dbReference type="PANTHER" id="PTHR43214">
    <property type="entry name" value="TWO-COMPONENT RESPONSE REGULATOR"/>
    <property type="match status" value="1"/>
</dbReference>
<dbReference type="Proteomes" id="UP000291189">
    <property type="component" value="Unassembled WGS sequence"/>
</dbReference>
<dbReference type="InterPro" id="IPR011006">
    <property type="entry name" value="CheY-like_superfamily"/>
</dbReference>
<dbReference type="CDD" id="cd06170">
    <property type="entry name" value="LuxR_C_like"/>
    <property type="match status" value="1"/>
</dbReference>
<dbReference type="OrthoDB" id="9808843at2"/>
<dbReference type="Gene3D" id="3.40.50.2300">
    <property type="match status" value="1"/>
</dbReference>
<dbReference type="Pfam" id="PF00072">
    <property type="entry name" value="Response_reg"/>
    <property type="match status" value="1"/>
</dbReference>
<evidence type="ECO:0000259" key="4">
    <source>
        <dbReference type="PROSITE" id="PS50043"/>
    </source>
</evidence>
<dbReference type="GO" id="GO:0006355">
    <property type="term" value="P:regulation of DNA-templated transcription"/>
    <property type="evidence" value="ECO:0007669"/>
    <property type="project" value="InterPro"/>
</dbReference>
<dbReference type="PRINTS" id="PR00038">
    <property type="entry name" value="HTHLUXR"/>
</dbReference>
<evidence type="ECO:0000256" key="3">
    <source>
        <dbReference type="PROSITE-ProRule" id="PRU00169"/>
    </source>
</evidence>
<evidence type="ECO:0000256" key="1">
    <source>
        <dbReference type="ARBA" id="ARBA00022553"/>
    </source>
</evidence>
<feature type="domain" description="HTH luxR-type" evidence="4">
    <location>
        <begin position="140"/>
        <end position="205"/>
    </location>
</feature>
<dbReference type="Pfam" id="PF00196">
    <property type="entry name" value="GerE"/>
    <property type="match status" value="1"/>
</dbReference>
<evidence type="ECO:0000313" key="6">
    <source>
        <dbReference type="EMBL" id="RYU12685.1"/>
    </source>
</evidence>
<protein>
    <submittedName>
        <fullName evidence="6">Response regulator transcription factor</fullName>
    </submittedName>
</protein>
<dbReference type="SUPFAM" id="SSF52172">
    <property type="entry name" value="CheY-like"/>
    <property type="match status" value="1"/>
</dbReference>
<dbReference type="SUPFAM" id="SSF46894">
    <property type="entry name" value="C-terminal effector domain of the bipartite response regulators"/>
    <property type="match status" value="1"/>
</dbReference>
<evidence type="ECO:0000313" key="7">
    <source>
        <dbReference type="Proteomes" id="UP000291189"/>
    </source>
</evidence>
<proteinExistence type="predicted"/>
<dbReference type="InterPro" id="IPR039420">
    <property type="entry name" value="WalR-like"/>
</dbReference>
<organism evidence="6 7">
    <name type="scientific">Nocardioides iriomotensis</name>
    <dbReference type="NCBI Taxonomy" id="715784"/>
    <lineage>
        <taxon>Bacteria</taxon>
        <taxon>Bacillati</taxon>
        <taxon>Actinomycetota</taxon>
        <taxon>Actinomycetes</taxon>
        <taxon>Propionibacteriales</taxon>
        <taxon>Nocardioidaceae</taxon>
        <taxon>Nocardioides</taxon>
    </lineage>
</organism>
<dbReference type="GO" id="GO:0000160">
    <property type="term" value="P:phosphorelay signal transduction system"/>
    <property type="evidence" value="ECO:0007669"/>
    <property type="project" value="InterPro"/>
</dbReference>
<reference evidence="6 7" key="1">
    <citation type="submission" date="2019-01" db="EMBL/GenBank/DDBJ databases">
        <title>Nocardioides guangzhouensis sp. nov., an actinobacterium isolated from soil.</title>
        <authorList>
            <person name="Fu Y."/>
            <person name="Cai Y."/>
            <person name="Lin Z."/>
            <person name="Chen P."/>
        </authorList>
    </citation>
    <scope>NUCLEOTIDE SEQUENCE [LARGE SCALE GENOMIC DNA]</scope>
    <source>
        <strain evidence="6 7">NBRC 105384</strain>
    </source>
</reference>
<accession>A0A4Q5J5E5</accession>
<sequence>MRIVICDDHHLLVQAMATALGGLGYTVEAAVSTPEDGIRAVALHDPDVLLVDVTFPTGSGLDAARAVLTNHPHTKVVMLTGGDSPETLRSALDLGVHGYIRKAQRIEEIAAALDKVASGQMVVDQQLLHGSRTMPAVPRQRTPIDELTPREQHVLQLLVDGCSTNEIVAHMNVTPSTVRTHVQSIFVKMGVHSRLQAVAMLSREGLLDRVGGIHGDGR</sequence>
<keyword evidence="7" id="KW-1185">Reference proteome</keyword>
<evidence type="ECO:0000259" key="5">
    <source>
        <dbReference type="PROSITE" id="PS50110"/>
    </source>
</evidence>
<evidence type="ECO:0000256" key="2">
    <source>
        <dbReference type="ARBA" id="ARBA00023125"/>
    </source>
</evidence>
<dbReference type="InterPro" id="IPR000792">
    <property type="entry name" value="Tscrpt_reg_LuxR_C"/>
</dbReference>
<keyword evidence="1 3" id="KW-0597">Phosphoprotein</keyword>